<evidence type="ECO:0000256" key="1">
    <source>
        <dbReference type="ARBA" id="ARBA00022737"/>
    </source>
</evidence>
<dbReference type="Pfam" id="PF24883">
    <property type="entry name" value="NPHP3_N"/>
    <property type="match status" value="1"/>
</dbReference>
<organism evidence="4 5">
    <name type="scientific">Zopfia rhizophila CBS 207.26</name>
    <dbReference type="NCBI Taxonomy" id="1314779"/>
    <lineage>
        <taxon>Eukaryota</taxon>
        <taxon>Fungi</taxon>
        <taxon>Dikarya</taxon>
        <taxon>Ascomycota</taxon>
        <taxon>Pezizomycotina</taxon>
        <taxon>Dothideomycetes</taxon>
        <taxon>Dothideomycetes incertae sedis</taxon>
        <taxon>Zopfiaceae</taxon>
        <taxon>Zopfia</taxon>
    </lineage>
</organism>
<evidence type="ECO:0000313" key="4">
    <source>
        <dbReference type="EMBL" id="KAF2182128.1"/>
    </source>
</evidence>
<dbReference type="PANTHER" id="PTHR10039:SF15">
    <property type="entry name" value="NACHT DOMAIN-CONTAINING PROTEIN"/>
    <property type="match status" value="1"/>
</dbReference>
<dbReference type="OrthoDB" id="195446at2759"/>
<evidence type="ECO:0000313" key="5">
    <source>
        <dbReference type="Proteomes" id="UP000800200"/>
    </source>
</evidence>
<dbReference type="Proteomes" id="UP000800200">
    <property type="component" value="Unassembled WGS sequence"/>
</dbReference>
<proteinExistence type="predicted"/>
<feature type="compositionally biased region" description="Polar residues" evidence="2">
    <location>
        <begin position="202"/>
        <end position="216"/>
    </location>
</feature>
<dbReference type="EMBL" id="ML994649">
    <property type="protein sequence ID" value="KAF2182128.1"/>
    <property type="molecule type" value="Genomic_DNA"/>
</dbReference>
<dbReference type="InterPro" id="IPR027417">
    <property type="entry name" value="P-loop_NTPase"/>
</dbReference>
<feature type="domain" description="Nephrocystin 3-like N-terminal" evidence="3">
    <location>
        <begin position="21"/>
        <end position="62"/>
    </location>
</feature>
<feature type="region of interest" description="Disordered" evidence="2">
    <location>
        <begin position="198"/>
        <end position="237"/>
    </location>
</feature>
<evidence type="ECO:0000259" key="3">
    <source>
        <dbReference type="Pfam" id="PF24883"/>
    </source>
</evidence>
<dbReference type="PANTHER" id="PTHR10039">
    <property type="entry name" value="AMELOGENIN"/>
    <property type="match status" value="1"/>
</dbReference>
<gene>
    <name evidence="4" type="ORF">K469DRAFT_586866</name>
</gene>
<protein>
    <recommendedName>
        <fullName evidence="3">Nephrocystin 3-like N-terminal domain-containing protein</fullName>
    </recommendedName>
</protein>
<dbReference type="AlphaFoldDB" id="A0A6A6DVC4"/>
<name>A0A6A6DVC4_9PEZI</name>
<evidence type="ECO:0000256" key="2">
    <source>
        <dbReference type="SAM" id="MobiDB-lite"/>
    </source>
</evidence>
<dbReference type="SUPFAM" id="SSF52540">
    <property type="entry name" value="P-loop containing nucleoside triphosphate hydrolases"/>
    <property type="match status" value="1"/>
</dbReference>
<sequence>MKRRLLVSVARFRGALRDVLVRCSPVYIVIDALDECQDSTRRQFLAKLRDLQAGRDIRLMATPRFMPEIEDAFREALWLEVQASEEDVKHFVAGQTYRLPRCIQRDPALQDMVQDKIVEAVDGMFLLARLHTESLLNKTTVKDVKSTLAKLSEGSAALDDAYRDALKKIDGKLSGHHKLAKRVLSWITFAKRPLNTAFGKNPFQTGARNSPPTTNRDPWDARNMRDSLPQVSSTHYR</sequence>
<keyword evidence="5" id="KW-1185">Reference proteome</keyword>
<dbReference type="InterPro" id="IPR056884">
    <property type="entry name" value="NPHP3-like_N"/>
</dbReference>
<keyword evidence="1" id="KW-0677">Repeat</keyword>
<accession>A0A6A6DVC4</accession>
<reference evidence="4" key="1">
    <citation type="journal article" date="2020" name="Stud. Mycol.">
        <title>101 Dothideomycetes genomes: a test case for predicting lifestyles and emergence of pathogens.</title>
        <authorList>
            <person name="Haridas S."/>
            <person name="Albert R."/>
            <person name="Binder M."/>
            <person name="Bloem J."/>
            <person name="Labutti K."/>
            <person name="Salamov A."/>
            <person name="Andreopoulos B."/>
            <person name="Baker S."/>
            <person name="Barry K."/>
            <person name="Bills G."/>
            <person name="Bluhm B."/>
            <person name="Cannon C."/>
            <person name="Castanera R."/>
            <person name="Culley D."/>
            <person name="Daum C."/>
            <person name="Ezra D."/>
            <person name="Gonzalez J."/>
            <person name="Henrissat B."/>
            <person name="Kuo A."/>
            <person name="Liang C."/>
            <person name="Lipzen A."/>
            <person name="Lutzoni F."/>
            <person name="Magnuson J."/>
            <person name="Mondo S."/>
            <person name="Nolan M."/>
            <person name="Ohm R."/>
            <person name="Pangilinan J."/>
            <person name="Park H.-J."/>
            <person name="Ramirez L."/>
            <person name="Alfaro M."/>
            <person name="Sun H."/>
            <person name="Tritt A."/>
            <person name="Yoshinaga Y."/>
            <person name="Zwiers L.-H."/>
            <person name="Turgeon B."/>
            <person name="Goodwin S."/>
            <person name="Spatafora J."/>
            <person name="Crous P."/>
            <person name="Grigoriev I."/>
        </authorList>
    </citation>
    <scope>NUCLEOTIDE SEQUENCE</scope>
    <source>
        <strain evidence="4">CBS 207.26</strain>
    </source>
</reference>